<dbReference type="AlphaFoldDB" id="A0AAD9NTG2"/>
<dbReference type="EMBL" id="JAODUO010000460">
    <property type="protein sequence ID" value="KAK2180053.1"/>
    <property type="molecule type" value="Genomic_DNA"/>
</dbReference>
<keyword evidence="3" id="KW-1185">Reference proteome</keyword>
<evidence type="ECO:0000256" key="1">
    <source>
        <dbReference type="SAM" id="MobiDB-lite"/>
    </source>
</evidence>
<comment type="caution">
    <text evidence="2">The sequence shown here is derived from an EMBL/GenBank/DDBJ whole genome shotgun (WGS) entry which is preliminary data.</text>
</comment>
<evidence type="ECO:0000313" key="2">
    <source>
        <dbReference type="EMBL" id="KAK2180053.1"/>
    </source>
</evidence>
<dbReference type="Proteomes" id="UP001209878">
    <property type="component" value="Unassembled WGS sequence"/>
</dbReference>
<name>A0AAD9NTG2_RIDPI</name>
<proteinExistence type="predicted"/>
<protein>
    <submittedName>
        <fullName evidence="2">Uncharacterized protein</fullName>
    </submittedName>
</protein>
<reference evidence="2" key="1">
    <citation type="journal article" date="2023" name="Mol. Biol. Evol.">
        <title>Third-Generation Sequencing Reveals the Adaptive Role of the Epigenome in Three Deep-Sea Polychaetes.</title>
        <authorList>
            <person name="Perez M."/>
            <person name="Aroh O."/>
            <person name="Sun Y."/>
            <person name="Lan Y."/>
            <person name="Juniper S.K."/>
            <person name="Young C.R."/>
            <person name="Angers B."/>
            <person name="Qian P.Y."/>
        </authorList>
    </citation>
    <scope>NUCLEOTIDE SEQUENCE</scope>
    <source>
        <strain evidence="2">R07B-5</strain>
    </source>
</reference>
<feature type="region of interest" description="Disordered" evidence="1">
    <location>
        <begin position="54"/>
        <end position="86"/>
    </location>
</feature>
<accession>A0AAD9NTG2</accession>
<evidence type="ECO:0000313" key="3">
    <source>
        <dbReference type="Proteomes" id="UP001209878"/>
    </source>
</evidence>
<sequence length="106" mass="11370">MASSASRVLLSVDRPRRVMSLSVTCHCVTATDMSGVYPPCYYAPTGVMLLSSSSCRHGDQPRQTMTSPTDTDNVRSSTVVAPSSTKLATRDVSDRVDVDSINNVTI</sequence>
<gene>
    <name evidence="2" type="ORF">NP493_460g04039</name>
</gene>
<organism evidence="2 3">
    <name type="scientific">Ridgeia piscesae</name>
    <name type="common">Tubeworm</name>
    <dbReference type="NCBI Taxonomy" id="27915"/>
    <lineage>
        <taxon>Eukaryota</taxon>
        <taxon>Metazoa</taxon>
        <taxon>Spiralia</taxon>
        <taxon>Lophotrochozoa</taxon>
        <taxon>Annelida</taxon>
        <taxon>Polychaeta</taxon>
        <taxon>Sedentaria</taxon>
        <taxon>Canalipalpata</taxon>
        <taxon>Sabellida</taxon>
        <taxon>Siboglinidae</taxon>
        <taxon>Ridgeia</taxon>
    </lineage>
</organism>